<gene>
    <name evidence="1" type="ORF">XIS1_1260006</name>
</gene>
<dbReference type="AlphaFoldDB" id="A0A1N6MSD7"/>
<name>A0A1N6MSD7_9GAMM</name>
<protein>
    <submittedName>
        <fullName evidence="1">Uncharacterized protein</fullName>
    </submittedName>
</protein>
<dbReference type="EMBL" id="FTLG01000031">
    <property type="protein sequence ID" value="SIP71755.1"/>
    <property type="molecule type" value="Genomic_DNA"/>
</dbReference>
<reference evidence="2" key="1">
    <citation type="submission" date="2016-12" db="EMBL/GenBank/DDBJ databases">
        <authorList>
            <person name="Gaudriault S."/>
        </authorList>
    </citation>
    <scope>NUCLEOTIDE SEQUENCE [LARGE SCALE GENOMIC DNA]</scope>
    <source>
        <strain evidence="2">HGB1681 (deposited as PTA-6826 in the American Type Culture Collection)</strain>
    </source>
</reference>
<organism evidence="1 2">
    <name type="scientific">Xenorhabdus innexi</name>
    <dbReference type="NCBI Taxonomy" id="290109"/>
    <lineage>
        <taxon>Bacteria</taxon>
        <taxon>Pseudomonadati</taxon>
        <taxon>Pseudomonadota</taxon>
        <taxon>Gammaproteobacteria</taxon>
        <taxon>Enterobacterales</taxon>
        <taxon>Morganellaceae</taxon>
        <taxon>Xenorhabdus</taxon>
    </lineage>
</organism>
<evidence type="ECO:0000313" key="2">
    <source>
        <dbReference type="Proteomes" id="UP000196435"/>
    </source>
</evidence>
<evidence type="ECO:0000313" key="1">
    <source>
        <dbReference type="EMBL" id="SIP71755.1"/>
    </source>
</evidence>
<dbReference type="Proteomes" id="UP000196435">
    <property type="component" value="Unassembled WGS sequence"/>
</dbReference>
<sequence length="57" mass="6254">MMVAYSASSFLSIPLRAYAICKPEHSGYGDTIYNSKIVVHLPLAMSVSVKFDICLSK</sequence>
<proteinExistence type="predicted"/>
<accession>A0A1N6MSD7</accession>